<accession>A0AAW3TRJ0</accession>
<keyword evidence="5" id="KW-1185">Reference proteome</keyword>
<dbReference type="GO" id="GO:0016887">
    <property type="term" value="F:ATP hydrolysis activity"/>
    <property type="evidence" value="ECO:0007669"/>
    <property type="project" value="InterPro"/>
</dbReference>
<evidence type="ECO:0000259" key="2">
    <source>
        <dbReference type="Pfam" id="PF05876"/>
    </source>
</evidence>
<dbReference type="GO" id="GO:0004519">
    <property type="term" value="F:endonuclease activity"/>
    <property type="evidence" value="ECO:0007669"/>
    <property type="project" value="InterPro"/>
</dbReference>
<evidence type="ECO:0000259" key="3">
    <source>
        <dbReference type="Pfam" id="PF20454"/>
    </source>
</evidence>
<feature type="domain" description="Terminase large subunit GpA endonuclease" evidence="3">
    <location>
        <begin position="341"/>
        <end position="645"/>
    </location>
</feature>
<dbReference type="InterPro" id="IPR046454">
    <property type="entry name" value="GpA_endonuclease"/>
</dbReference>
<dbReference type="Proteomes" id="UP000528945">
    <property type="component" value="Unassembled WGS sequence"/>
</dbReference>
<evidence type="ECO:0000313" key="4">
    <source>
        <dbReference type="EMBL" id="MBB3875301.1"/>
    </source>
</evidence>
<dbReference type="Pfam" id="PF20454">
    <property type="entry name" value="GpA_nuclease"/>
    <property type="match status" value="1"/>
</dbReference>
<feature type="region of interest" description="Disordered" evidence="1">
    <location>
        <begin position="137"/>
        <end position="162"/>
    </location>
</feature>
<dbReference type="Pfam" id="PF05876">
    <property type="entry name" value="GpA_ATPase"/>
    <property type="match status" value="1"/>
</dbReference>
<organism evidence="4 5">
    <name type="scientific">Sphingomonas aquatilis</name>
    <dbReference type="NCBI Taxonomy" id="93063"/>
    <lineage>
        <taxon>Bacteria</taxon>
        <taxon>Pseudomonadati</taxon>
        <taxon>Pseudomonadota</taxon>
        <taxon>Alphaproteobacteria</taxon>
        <taxon>Sphingomonadales</taxon>
        <taxon>Sphingomonadaceae</taxon>
        <taxon>Sphingomonas</taxon>
    </lineage>
</organism>
<proteinExistence type="predicted"/>
<comment type="caution">
    <text evidence="4">The sequence shown here is derived from an EMBL/GenBank/DDBJ whole genome shotgun (WGS) entry which is preliminary data.</text>
</comment>
<evidence type="ECO:0000313" key="5">
    <source>
        <dbReference type="Proteomes" id="UP000528945"/>
    </source>
</evidence>
<sequence>MAFDYDRFGSVAGDAIRANAEGLDRAIASGLRPPPRMSVATWASRFRRFADDDPLPGPWRHETAPELVEIMDALTPDDPCEEADIIKCAQSGGSASAECWIGFISDLAPGPMLFVQATLTAALAWAAEKFWPMVENTPRLNPERGGTIRALGTPDGDGSTKGKIRFSRSNGFVLLAGASSAASLRQRTVRYAVEDDLDQFPDDLDGQGSPETMVDQRLKVWRRQGLSKRLKISTPTIKGTSKIGRAYATSDRRRYYLACPECGSRFVPEWDDIRWPDGKPAEAHLIPPCCGFDHIEHWQKALMKRPDGWLSMEIDDEPVPRVLTEEEFQAARGRMPASVKRGFHLTGIISSFQTWADMAVSFVAALGDLNKMKSWTNLVHGFEFELKGGTPDYEKLKELREPGWGPRQMAAMPFGPLVITMGVDVQGDGVYLELVGWGPNAESWTLDARFLPGATDVKGEGAWVDLDTYARRRIRFPGGRKFGIDQICVDAGYNTEAAEAFCRAHPNRLAVFGRAGWTLPILGRGENLRYEQQGSRAGQAKKRAEDKAYIVGTFGIKLGWYGFLRNSLNAYAEEIAGALTAVRGRVHFNMDLPDDYFEQVTAETVITETVGGQPRRVWKPLAGRPNHWLDCRVYNTAAQEKLMLDTLTDADWAALRVERYAEADQAQGGLFDGPVHVAPTQAMPAEDAAGVQHETTAGDTYLGTNTGWL</sequence>
<evidence type="ECO:0000256" key="1">
    <source>
        <dbReference type="SAM" id="MobiDB-lite"/>
    </source>
</evidence>
<name>A0AAW3TRJ0_9SPHN</name>
<dbReference type="EMBL" id="JACIDB010000002">
    <property type="protein sequence ID" value="MBB3875301.1"/>
    <property type="molecule type" value="Genomic_DNA"/>
</dbReference>
<dbReference type="InterPro" id="IPR046453">
    <property type="entry name" value="GpA_ATPase"/>
</dbReference>
<feature type="domain" description="Phage terminase large subunit GpA ATPase" evidence="2">
    <location>
        <begin position="55"/>
        <end position="301"/>
    </location>
</feature>
<reference evidence="4 5" key="1">
    <citation type="submission" date="2020-08" db="EMBL/GenBank/DDBJ databases">
        <title>Genomic Encyclopedia of Type Strains, Phase IV (KMG-IV): sequencing the most valuable type-strain genomes for metagenomic binning, comparative biology and taxonomic classification.</title>
        <authorList>
            <person name="Goeker M."/>
        </authorList>
    </citation>
    <scope>NUCLEOTIDE SEQUENCE [LARGE SCALE GENOMIC DNA]</scope>
    <source>
        <strain evidence="4 5">DSM 15581</strain>
    </source>
</reference>
<dbReference type="AlphaFoldDB" id="A0AAW3TRJ0"/>
<protein>
    <submittedName>
        <fullName evidence="4">Phage terminase large subunit GpA-like protein</fullName>
    </submittedName>
</protein>
<gene>
    <name evidence="4" type="ORF">GGR47_001536</name>
</gene>